<dbReference type="SMART" id="SM01057">
    <property type="entry name" value="Carb_anhydrase"/>
    <property type="match status" value="1"/>
</dbReference>
<evidence type="ECO:0000256" key="1">
    <source>
        <dbReference type="ARBA" id="ARBA00010718"/>
    </source>
</evidence>
<comment type="similarity">
    <text evidence="1">Belongs to the alpha-carbonic anhydrase family.</text>
</comment>
<dbReference type="Gene3D" id="3.10.200.10">
    <property type="entry name" value="Alpha carbonic anhydrase"/>
    <property type="match status" value="1"/>
</dbReference>
<keyword evidence="5" id="KW-0456">Lyase</keyword>
<evidence type="ECO:0000256" key="3">
    <source>
        <dbReference type="ARBA" id="ARBA00022723"/>
    </source>
</evidence>
<keyword evidence="7" id="KW-0732">Signal</keyword>
<dbReference type="GO" id="GO:0008270">
    <property type="term" value="F:zinc ion binding"/>
    <property type="evidence" value="ECO:0007669"/>
    <property type="project" value="InterPro"/>
</dbReference>
<protein>
    <recommendedName>
        <fullName evidence="2">carbonic anhydrase</fullName>
        <ecNumber evidence="2">4.2.1.1</ecNumber>
    </recommendedName>
</protein>
<comment type="caution">
    <text evidence="9">The sequence shown here is derived from an EMBL/GenBank/DDBJ whole genome shotgun (WGS) entry which is preliminary data.</text>
</comment>
<accession>A0A1R2ANS4</accession>
<dbReference type="EC" id="4.2.1.1" evidence="2"/>
<dbReference type="Pfam" id="PF00194">
    <property type="entry name" value="Carb_anhydrase"/>
    <property type="match status" value="1"/>
</dbReference>
<sequence>MVASALKFMFALIVTGQGFTYNEGGDDWTGTCATGKKQSPIDLDDDIITEVTDADNIVKTKINLASFKGQFNEYDDEIKSFVYNSNDGFGTVTINDIIFYMANIHFHVPSEHTINGDSYDAELHLFGMSGDGLKMLEFTVFFEKGSESDFVKNAIDSVDSSKTLNLTTILPNGYLEDYYYYIGSLSGPIFGDCTEGTSWIVVKSPQEMSSSQLDFFNNRWKNDENFAGGRGNNRNVQPLNDRKVYYHTTSSTYSLCVAFLLLTASLI</sequence>
<dbReference type="InterPro" id="IPR023561">
    <property type="entry name" value="Carbonic_anhydrase_a-class"/>
</dbReference>
<dbReference type="PANTHER" id="PTHR18952:SF265">
    <property type="entry name" value="CARBONIC ANHYDRASE"/>
    <property type="match status" value="1"/>
</dbReference>
<keyword evidence="10" id="KW-1185">Reference proteome</keyword>
<dbReference type="InterPro" id="IPR036398">
    <property type="entry name" value="CA_dom_sf"/>
</dbReference>
<evidence type="ECO:0000256" key="2">
    <source>
        <dbReference type="ARBA" id="ARBA00012925"/>
    </source>
</evidence>
<reference evidence="9 10" key="1">
    <citation type="submission" date="2016-11" db="EMBL/GenBank/DDBJ databases">
        <title>The macronuclear genome of Stentor coeruleus: a giant cell with tiny introns.</title>
        <authorList>
            <person name="Slabodnick M."/>
            <person name="Ruby J.G."/>
            <person name="Reiff S.B."/>
            <person name="Swart E.C."/>
            <person name="Gosai S."/>
            <person name="Prabakaran S."/>
            <person name="Witkowska E."/>
            <person name="Larue G.E."/>
            <person name="Fisher S."/>
            <person name="Freeman R.M."/>
            <person name="Gunawardena J."/>
            <person name="Chu W."/>
            <person name="Stover N.A."/>
            <person name="Gregory B.D."/>
            <person name="Nowacki M."/>
            <person name="Derisi J."/>
            <person name="Roy S.W."/>
            <person name="Marshall W.F."/>
            <person name="Sood P."/>
        </authorList>
    </citation>
    <scope>NUCLEOTIDE SEQUENCE [LARGE SCALE GENOMIC DNA]</scope>
    <source>
        <strain evidence="9">WM001</strain>
    </source>
</reference>
<dbReference type="InterPro" id="IPR041891">
    <property type="entry name" value="Alpha_CA_prokaryot-like"/>
</dbReference>
<evidence type="ECO:0000256" key="4">
    <source>
        <dbReference type="ARBA" id="ARBA00022833"/>
    </source>
</evidence>
<dbReference type="SUPFAM" id="SSF51069">
    <property type="entry name" value="Carbonic anhydrase"/>
    <property type="match status" value="1"/>
</dbReference>
<evidence type="ECO:0000256" key="5">
    <source>
        <dbReference type="ARBA" id="ARBA00023239"/>
    </source>
</evidence>
<proteinExistence type="inferred from homology"/>
<evidence type="ECO:0000259" key="8">
    <source>
        <dbReference type="PROSITE" id="PS51144"/>
    </source>
</evidence>
<name>A0A1R2ANS4_9CILI</name>
<keyword evidence="4" id="KW-0862">Zinc</keyword>
<dbReference type="AlphaFoldDB" id="A0A1R2ANS4"/>
<dbReference type="CDD" id="cd03124">
    <property type="entry name" value="alpha_CA_prokaryotic_like"/>
    <property type="match status" value="1"/>
</dbReference>
<feature type="domain" description="Alpha-carbonic anhydrase" evidence="8">
    <location>
        <begin position="17"/>
        <end position="248"/>
    </location>
</feature>
<feature type="chain" id="PRO_5012300238" description="carbonic anhydrase" evidence="7">
    <location>
        <begin position="19"/>
        <end position="267"/>
    </location>
</feature>
<evidence type="ECO:0000256" key="7">
    <source>
        <dbReference type="SAM" id="SignalP"/>
    </source>
</evidence>
<dbReference type="OrthoDB" id="5986706at2759"/>
<evidence type="ECO:0000256" key="6">
    <source>
        <dbReference type="ARBA" id="ARBA00048348"/>
    </source>
</evidence>
<gene>
    <name evidence="9" type="ORF">SteCoe_37123</name>
</gene>
<dbReference type="Proteomes" id="UP000187209">
    <property type="component" value="Unassembled WGS sequence"/>
</dbReference>
<dbReference type="PROSITE" id="PS51144">
    <property type="entry name" value="ALPHA_CA_2"/>
    <property type="match status" value="1"/>
</dbReference>
<evidence type="ECO:0000313" key="10">
    <source>
        <dbReference type="Proteomes" id="UP000187209"/>
    </source>
</evidence>
<dbReference type="PANTHER" id="PTHR18952">
    <property type="entry name" value="CARBONIC ANHYDRASE"/>
    <property type="match status" value="1"/>
</dbReference>
<evidence type="ECO:0000313" key="9">
    <source>
        <dbReference type="EMBL" id="OMJ66139.1"/>
    </source>
</evidence>
<dbReference type="EMBL" id="MPUH01001808">
    <property type="protein sequence ID" value="OMJ66139.1"/>
    <property type="molecule type" value="Genomic_DNA"/>
</dbReference>
<dbReference type="GO" id="GO:0004089">
    <property type="term" value="F:carbonate dehydratase activity"/>
    <property type="evidence" value="ECO:0007669"/>
    <property type="project" value="UniProtKB-EC"/>
</dbReference>
<comment type="catalytic activity">
    <reaction evidence="6">
        <text>hydrogencarbonate + H(+) = CO2 + H2O</text>
        <dbReference type="Rhea" id="RHEA:10748"/>
        <dbReference type="ChEBI" id="CHEBI:15377"/>
        <dbReference type="ChEBI" id="CHEBI:15378"/>
        <dbReference type="ChEBI" id="CHEBI:16526"/>
        <dbReference type="ChEBI" id="CHEBI:17544"/>
        <dbReference type="EC" id="4.2.1.1"/>
    </reaction>
</comment>
<feature type="signal peptide" evidence="7">
    <location>
        <begin position="1"/>
        <end position="18"/>
    </location>
</feature>
<dbReference type="InterPro" id="IPR001148">
    <property type="entry name" value="CA_dom"/>
</dbReference>
<keyword evidence="3" id="KW-0479">Metal-binding</keyword>
<organism evidence="9 10">
    <name type="scientific">Stentor coeruleus</name>
    <dbReference type="NCBI Taxonomy" id="5963"/>
    <lineage>
        <taxon>Eukaryota</taxon>
        <taxon>Sar</taxon>
        <taxon>Alveolata</taxon>
        <taxon>Ciliophora</taxon>
        <taxon>Postciliodesmatophora</taxon>
        <taxon>Heterotrichea</taxon>
        <taxon>Heterotrichida</taxon>
        <taxon>Stentoridae</taxon>
        <taxon>Stentor</taxon>
    </lineage>
</organism>